<evidence type="ECO:0008006" key="5">
    <source>
        <dbReference type="Google" id="ProtNLM"/>
    </source>
</evidence>
<feature type="compositionally biased region" description="Basic and acidic residues" evidence="1">
    <location>
        <begin position="184"/>
        <end position="212"/>
    </location>
</feature>
<evidence type="ECO:0000256" key="1">
    <source>
        <dbReference type="SAM" id="MobiDB-lite"/>
    </source>
</evidence>
<evidence type="ECO:0000256" key="2">
    <source>
        <dbReference type="SAM" id="Phobius"/>
    </source>
</evidence>
<feature type="transmembrane region" description="Helical" evidence="2">
    <location>
        <begin position="152"/>
        <end position="169"/>
    </location>
</feature>
<evidence type="ECO:0000313" key="3">
    <source>
        <dbReference type="EMBL" id="SDK57552.1"/>
    </source>
</evidence>
<proteinExistence type="predicted"/>
<name>A0A1G9D0V7_9ACTN</name>
<keyword evidence="2" id="KW-0812">Transmembrane</keyword>
<feature type="transmembrane region" description="Helical" evidence="2">
    <location>
        <begin position="101"/>
        <end position="121"/>
    </location>
</feature>
<accession>A0A1G9D0V7</accession>
<dbReference type="EMBL" id="FNGF01000001">
    <property type="protein sequence ID" value="SDK57552.1"/>
    <property type="molecule type" value="Genomic_DNA"/>
</dbReference>
<keyword evidence="2" id="KW-0472">Membrane</keyword>
<feature type="transmembrane region" description="Helical" evidence="2">
    <location>
        <begin position="128"/>
        <end position="146"/>
    </location>
</feature>
<organism evidence="3 4">
    <name type="scientific">Glycomyces sambucus</name>
    <dbReference type="NCBI Taxonomy" id="380244"/>
    <lineage>
        <taxon>Bacteria</taxon>
        <taxon>Bacillati</taxon>
        <taxon>Actinomycetota</taxon>
        <taxon>Actinomycetes</taxon>
        <taxon>Glycomycetales</taxon>
        <taxon>Glycomycetaceae</taxon>
        <taxon>Glycomyces</taxon>
    </lineage>
</organism>
<keyword evidence="2" id="KW-1133">Transmembrane helix</keyword>
<dbReference type="AlphaFoldDB" id="A0A1G9D0V7"/>
<dbReference type="RefSeq" id="WP_091042539.1">
    <property type="nucleotide sequence ID" value="NZ_FNGF01000001.1"/>
</dbReference>
<dbReference type="STRING" id="380244.SAMN05216298_0617"/>
<feature type="region of interest" description="Disordered" evidence="1">
    <location>
        <begin position="1"/>
        <end position="27"/>
    </location>
</feature>
<dbReference type="Proteomes" id="UP000198662">
    <property type="component" value="Unassembled WGS sequence"/>
</dbReference>
<reference evidence="4" key="1">
    <citation type="submission" date="2016-10" db="EMBL/GenBank/DDBJ databases">
        <authorList>
            <person name="Varghese N."/>
            <person name="Submissions S."/>
        </authorList>
    </citation>
    <scope>NUCLEOTIDE SEQUENCE [LARGE SCALE GENOMIC DNA]</scope>
    <source>
        <strain evidence="4">CGMCC 4.3147</strain>
    </source>
</reference>
<sequence length="212" mass="23097">MLPQPNFGRDRDPGKGAPEPGGDDPNAKPRKVLRLQIALWVQVVSAVVAGNILAFYAFSLRSATLAELTDIYEGADIEDPAETASQAHDLYQSTNFLASNLAIAGFALVAAIIAAMCAIRFKTRQKSVRWWAVGATAILFIVGMFMSTVFGLYVAPWVFASVLALWWLFSSDIRYWMDGGAAPEKPEPRAKRDAVEKGTVEKDSVEKGADED</sequence>
<evidence type="ECO:0000313" key="4">
    <source>
        <dbReference type="Proteomes" id="UP000198662"/>
    </source>
</evidence>
<keyword evidence="4" id="KW-1185">Reference proteome</keyword>
<protein>
    <recommendedName>
        <fullName evidence="5">DUF4064 domain-containing protein</fullName>
    </recommendedName>
</protein>
<dbReference type="OrthoDB" id="5182603at2"/>
<gene>
    <name evidence="3" type="ORF">SAMN05216298_0617</name>
</gene>
<feature type="region of interest" description="Disordered" evidence="1">
    <location>
        <begin position="180"/>
        <end position="212"/>
    </location>
</feature>
<feature type="transmembrane region" description="Helical" evidence="2">
    <location>
        <begin position="37"/>
        <end position="58"/>
    </location>
</feature>